<dbReference type="InterPro" id="IPR017026">
    <property type="entry name" value="ImuA"/>
</dbReference>
<dbReference type="Proteomes" id="UP000557688">
    <property type="component" value="Unassembled WGS sequence"/>
</dbReference>
<dbReference type="AlphaFoldDB" id="A0A839UXH1"/>
<dbReference type="InterPro" id="IPR027417">
    <property type="entry name" value="P-loop_NTPase"/>
</dbReference>
<evidence type="ECO:0000313" key="3">
    <source>
        <dbReference type="Proteomes" id="UP000557688"/>
    </source>
</evidence>
<dbReference type="RefSeq" id="WP_183275280.1">
    <property type="nucleotide sequence ID" value="NZ_JACHXV010000008.1"/>
</dbReference>
<evidence type="ECO:0000256" key="1">
    <source>
        <dbReference type="SAM" id="MobiDB-lite"/>
    </source>
</evidence>
<name>A0A839UXH1_9PROT</name>
<dbReference type="SUPFAM" id="SSF52540">
    <property type="entry name" value="P-loop containing nucleoside triphosphate hydrolases"/>
    <property type="match status" value="1"/>
</dbReference>
<organism evidence="2 3">
    <name type="scientific">Endobacter medicaginis</name>
    <dbReference type="NCBI Taxonomy" id="1181271"/>
    <lineage>
        <taxon>Bacteria</taxon>
        <taxon>Pseudomonadati</taxon>
        <taxon>Pseudomonadota</taxon>
        <taxon>Alphaproteobacteria</taxon>
        <taxon>Acetobacterales</taxon>
        <taxon>Acetobacteraceae</taxon>
        <taxon>Endobacter</taxon>
    </lineage>
</organism>
<dbReference type="EMBL" id="JACHXV010000008">
    <property type="protein sequence ID" value="MBB3174466.1"/>
    <property type="molecule type" value="Genomic_DNA"/>
</dbReference>
<proteinExistence type="predicted"/>
<feature type="region of interest" description="Disordered" evidence="1">
    <location>
        <begin position="262"/>
        <end position="283"/>
    </location>
</feature>
<evidence type="ECO:0000313" key="2">
    <source>
        <dbReference type="EMBL" id="MBB3174466.1"/>
    </source>
</evidence>
<dbReference type="Gene3D" id="3.40.50.300">
    <property type="entry name" value="P-loop containing nucleotide triphosphate hydrolases"/>
    <property type="match status" value="1"/>
</dbReference>
<comment type="caution">
    <text evidence="2">The sequence shown here is derived from an EMBL/GenBank/DDBJ whole genome shotgun (WGS) entry which is preliminary data.</text>
</comment>
<reference evidence="2 3" key="1">
    <citation type="submission" date="2020-08" db="EMBL/GenBank/DDBJ databases">
        <title>Genomic Encyclopedia of Type Strains, Phase III (KMG-III): the genomes of soil and plant-associated and newly described type strains.</title>
        <authorList>
            <person name="Whitman W."/>
        </authorList>
    </citation>
    <scope>NUCLEOTIDE SEQUENCE [LARGE SCALE GENOMIC DNA]</scope>
    <source>
        <strain evidence="2 3">CECT 8088</strain>
    </source>
</reference>
<gene>
    <name evidence="2" type="ORF">FHR90_002307</name>
</gene>
<protein>
    <submittedName>
        <fullName evidence="2">Protein ImuA</fullName>
    </submittedName>
</protein>
<dbReference type="PIRSF" id="PIRSF034285">
    <property type="entry name" value="UCP034285"/>
    <property type="match status" value="1"/>
</dbReference>
<keyword evidence="3" id="KW-1185">Reference proteome</keyword>
<accession>A0A839UXH1</accession>
<sequence length="283" mass="30512">MPVAVSAPFDNAKPAAPPSQKLISSLETTPQNIDFIRKITLLSEDRAFCARRSASIDLLIFGIPVIDAHLGGGLSPCALHEFAARPGDSEHLACTTRLLVTLLAINRHLRGPVLWACSRADLYPPGLAIAGFDPARLIVAEMADAHIPAVMEEALRHRGLAAVIGETRRNPGLTLSRRLHLAAQTAGRPALLLRRFGTDDTPSAATTRWRIGPAVSPPPSDRLAALWLDPPRLHLDLIRCRGGMPASWTLTCHDDIPHPLSVAAPLADRPPAPRPATQFRRLA</sequence>